<organism evidence="8 9">
    <name type="scientific">Pontibacter ruber</name>
    <dbReference type="NCBI Taxonomy" id="1343895"/>
    <lineage>
        <taxon>Bacteria</taxon>
        <taxon>Pseudomonadati</taxon>
        <taxon>Bacteroidota</taxon>
        <taxon>Cytophagia</taxon>
        <taxon>Cytophagales</taxon>
        <taxon>Hymenobacteraceae</taxon>
        <taxon>Pontibacter</taxon>
    </lineage>
</organism>
<keyword evidence="5 7" id="KW-1133">Transmembrane helix</keyword>
<accession>A0ABW5CR72</accession>
<dbReference type="PANTHER" id="PTHR34584">
    <property type="entry name" value="NA(+)/H(+) ANTIPORTER SUBUNIT E1"/>
    <property type="match status" value="1"/>
</dbReference>
<protein>
    <submittedName>
        <fullName evidence="8">Na+/H+ antiporter subunit E</fullName>
    </submittedName>
</protein>
<evidence type="ECO:0000256" key="6">
    <source>
        <dbReference type="ARBA" id="ARBA00023136"/>
    </source>
</evidence>
<name>A0ABW5CR72_9BACT</name>
<evidence type="ECO:0000256" key="2">
    <source>
        <dbReference type="ARBA" id="ARBA00006228"/>
    </source>
</evidence>
<dbReference type="RefSeq" id="WP_250429739.1">
    <property type="nucleotide sequence ID" value="NZ_JALPRR010000002.1"/>
</dbReference>
<gene>
    <name evidence="8" type="ORF">ACFSKP_01390</name>
</gene>
<sequence>MRTFFIHASVAFLAAILFFKYVNTVVHYNATTALLLFLILFFLLWLTSRFYDRSYFRKLPKAVSFFIYFIKEMIKANLKIALDILSPRYRISPTVLVLPLAVRNNLEITLLTVIIALTPGTLSVDADEEKHLLYIHALYLDDHSMEELKSSIKDGFERRLLELTR</sequence>
<evidence type="ECO:0000256" key="5">
    <source>
        <dbReference type="ARBA" id="ARBA00022989"/>
    </source>
</evidence>
<comment type="similarity">
    <text evidence="2">Belongs to the CPA3 antiporters (TC 2.A.63) subunit E family.</text>
</comment>
<dbReference type="PANTHER" id="PTHR34584:SF1">
    <property type="entry name" value="NA(+)_H(+) ANTIPORTER SUBUNIT E1"/>
    <property type="match status" value="1"/>
</dbReference>
<evidence type="ECO:0000313" key="9">
    <source>
        <dbReference type="Proteomes" id="UP001597374"/>
    </source>
</evidence>
<dbReference type="Pfam" id="PF01899">
    <property type="entry name" value="MNHE"/>
    <property type="match status" value="1"/>
</dbReference>
<dbReference type="PIRSF" id="PIRSF019239">
    <property type="entry name" value="MrpE"/>
    <property type="match status" value="1"/>
</dbReference>
<evidence type="ECO:0000313" key="8">
    <source>
        <dbReference type="EMBL" id="MFD2244887.1"/>
    </source>
</evidence>
<keyword evidence="3" id="KW-1003">Cell membrane</keyword>
<dbReference type="Proteomes" id="UP001597374">
    <property type="component" value="Unassembled WGS sequence"/>
</dbReference>
<keyword evidence="4 7" id="KW-0812">Transmembrane</keyword>
<keyword evidence="6 7" id="KW-0472">Membrane</keyword>
<evidence type="ECO:0000256" key="7">
    <source>
        <dbReference type="SAM" id="Phobius"/>
    </source>
</evidence>
<comment type="subcellular location">
    <subcellularLocation>
        <location evidence="1">Cell membrane</location>
        <topology evidence="1">Multi-pass membrane protein</topology>
    </subcellularLocation>
</comment>
<evidence type="ECO:0000256" key="4">
    <source>
        <dbReference type="ARBA" id="ARBA00022692"/>
    </source>
</evidence>
<dbReference type="EMBL" id="JBHUIM010000001">
    <property type="protein sequence ID" value="MFD2244887.1"/>
    <property type="molecule type" value="Genomic_DNA"/>
</dbReference>
<evidence type="ECO:0000256" key="3">
    <source>
        <dbReference type="ARBA" id="ARBA00022475"/>
    </source>
</evidence>
<comment type="caution">
    <text evidence="8">The sequence shown here is derived from an EMBL/GenBank/DDBJ whole genome shotgun (WGS) entry which is preliminary data.</text>
</comment>
<reference evidence="9" key="1">
    <citation type="journal article" date="2019" name="Int. J. Syst. Evol. Microbiol.">
        <title>The Global Catalogue of Microorganisms (GCM) 10K type strain sequencing project: providing services to taxonomists for standard genome sequencing and annotation.</title>
        <authorList>
            <consortium name="The Broad Institute Genomics Platform"/>
            <consortium name="The Broad Institute Genome Sequencing Center for Infectious Disease"/>
            <person name="Wu L."/>
            <person name="Ma J."/>
        </authorList>
    </citation>
    <scope>NUCLEOTIDE SEQUENCE [LARGE SCALE GENOMIC DNA]</scope>
    <source>
        <strain evidence="9">CGMCC 4.1782</strain>
    </source>
</reference>
<feature type="transmembrane region" description="Helical" evidence="7">
    <location>
        <begin position="34"/>
        <end position="51"/>
    </location>
</feature>
<dbReference type="InterPro" id="IPR002758">
    <property type="entry name" value="Cation_antiport_E"/>
</dbReference>
<proteinExistence type="inferred from homology"/>
<evidence type="ECO:0000256" key="1">
    <source>
        <dbReference type="ARBA" id="ARBA00004651"/>
    </source>
</evidence>
<keyword evidence="9" id="KW-1185">Reference proteome</keyword>